<dbReference type="Pfam" id="PF01868">
    <property type="entry name" value="RNase_P-MRP_p29"/>
    <property type="match status" value="1"/>
</dbReference>
<accession>A0A3N4KSG6</accession>
<dbReference type="Proteomes" id="UP000277580">
    <property type="component" value="Unassembled WGS sequence"/>
</dbReference>
<dbReference type="PANTHER" id="PTHR13348:SF0">
    <property type="entry name" value="RIBONUCLEASE P PROTEIN SUBUNIT P29"/>
    <property type="match status" value="1"/>
</dbReference>
<dbReference type="OrthoDB" id="124041at2759"/>
<organism evidence="5 6">
    <name type="scientific">Morchella conica CCBAS932</name>
    <dbReference type="NCBI Taxonomy" id="1392247"/>
    <lineage>
        <taxon>Eukaryota</taxon>
        <taxon>Fungi</taxon>
        <taxon>Dikarya</taxon>
        <taxon>Ascomycota</taxon>
        <taxon>Pezizomycotina</taxon>
        <taxon>Pezizomycetes</taxon>
        <taxon>Pezizales</taxon>
        <taxon>Morchellaceae</taxon>
        <taxon>Morchella</taxon>
    </lineage>
</organism>
<evidence type="ECO:0000256" key="1">
    <source>
        <dbReference type="ARBA" id="ARBA00004123"/>
    </source>
</evidence>
<evidence type="ECO:0000313" key="5">
    <source>
        <dbReference type="EMBL" id="RPB08705.1"/>
    </source>
</evidence>
<dbReference type="SMART" id="SM00538">
    <property type="entry name" value="POP4"/>
    <property type="match status" value="1"/>
</dbReference>
<dbReference type="InterPro" id="IPR016848">
    <property type="entry name" value="RNase_P/MRP_Rpp29-subunit"/>
</dbReference>
<sequence length="234" mass="25331">MSAPATPTALSLLTLAHPPATAASIHATKLHRKPLYLHPTSTTTSTTTDARTARQLARASSHPSTHRKPRPLTAREKRALRIHHIPKSASYATFAPLHDLWVGYMREVLGAHCAGLGQAQIGAKLASADYHGAVLEVVRSREGGVKEVPKEHTVFRFELPLLEENDAPAETETETTAAPGPSTETTAMDVDTTAAAPAPAKPRCMVFELHGQQFMYRSADRVGKKFKNHALVDL</sequence>
<dbReference type="AlphaFoldDB" id="A0A3N4KSG6"/>
<dbReference type="STRING" id="1392247.A0A3N4KSG6"/>
<evidence type="ECO:0000256" key="3">
    <source>
        <dbReference type="SAM" id="MobiDB-lite"/>
    </source>
</evidence>
<evidence type="ECO:0000256" key="4">
    <source>
        <dbReference type="SAM" id="SignalP"/>
    </source>
</evidence>
<feature type="chain" id="PRO_5018170572" evidence="4">
    <location>
        <begin position="23"/>
        <end position="234"/>
    </location>
</feature>
<comment type="subcellular location">
    <subcellularLocation>
        <location evidence="1">Nucleus</location>
    </subcellularLocation>
</comment>
<dbReference type="InterPro" id="IPR002730">
    <property type="entry name" value="Rpp29/RNP1"/>
</dbReference>
<protein>
    <submittedName>
        <fullName evidence="5">Uncharacterized protein</fullName>
    </submittedName>
</protein>
<dbReference type="SUPFAM" id="SSF101744">
    <property type="entry name" value="Rof/RNase P subunit-like"/>
    <property type="match status" value="1"/>
</dbReference>
<dbReference type="EMBL" id="ML119160">
    <property type="protein sequence ID" value="RPB08705.1"/>
    <property type="molecule type" value="Genomic_DNA"/>
</dbReference>
<keyword evidence="6" id="KW-1185">Reference proteome</keyword>
<feature type="compositionally biased region" description="Low complexity" evidence="3">
    <location>
        <begin position="174"/>
        <end position="186"/>
    </location>
</feature>
<dbReference type="GO" id="GO:0000172">
    <property type="term" value="C:ribonuclease MRP complex"/>
    <property type="evidence" value="ECO:0007669"/>
    <property type="project" value="InterPro"/>
</dbReference>
<dbReference type="GO" id="GO:0033204">
    <property type="term" value="F:ribonuclease P RNA binding"/>
    <property type="evidence" value="ECO:0007669"/>
    <property type="project" value="InterPro"/>
</dbReference>
<dbReference type="GO" id="GO:0006364">
    <property type="term" value="P:rRNA processing"/>
    <property type="evidence" value="ECO:0007669"/>
    <property type="project" value="TreeGrafter"/>
</dbReference>
<keyword evidence="4" id="KW-0732">Signal</keyword>
<dbReference type="GO" id="GO:0030677">
    <property type="term" value="C:ribonuclease P complex"/>
    <property type="evidence" value="ECO:0007669"/>
    <property type="project" value="InterPro"/>
</dbReference>
<comment type="similarity">
    <text evidence="2">Belongs to the eukaryotic/archaeal RNase P protein component 1 family.</text>
</comment>
<feature type="signal peptide" evidence="4">
    <location>
        <begin position="1"/>
        <end position="22"/>
    </location>
</feature>
<dbReference type="GO" id="GO:0005634">
    <property type="term" value="C:nucleus"/>
    <property type="evidence" value="ECO:0007669"/>
    <property type="project" value="UniProtKB-SubCell"/>
</dbReference>
<feature type="region of interest" description="Disordered" evidence="3">
    <location>
        <begin position="38"/>
        <end position="74"/>
    </location>
</feature>
<evidence type="ECO:0000313" key="6">
    <source>
        <dbReference type="Proteomes" id="UP000277580"/>
    </source>
</evidence>
<reference evidence="5 6" key="1">
    <citation type="journal article" date="2018" name="Nat. Ecol. Evol.">
        <title>Pezizomycetes genomes reveal the molecular basis of ectomycorrhizal truffle lifestyle.</title>
        <authorList>
            <person name="Murat C."/>
            <person name="Payen T."/>
            <person name="Noel B."/>
            <person name="Kuo A."/>
            <person name="Morin E."/>
            <person name="Chen J."/>
            <person name="Kohler A."/>
            <person name="Krizsan K."/>
            <person name="Balestrini R."/>
            <person name="Da Silva C."/>
            <person name="Montanini B."/>
            <person name="Hainaut M."/>
            <person name="Levati E."/>
            <person name="Barry K.W."/>
            <person name="Belfiori B."/>
            <person name="Cichocki N."/>
            <person name="Clum A."/>
            <person name="Dockter R.B."/>
            <person name="Fauchery L."/>
            <person name="Guy J."/>
            <person name="Iotti M."/>
            <person name="Le Tacon F."/>
            <person name="Lindquist E.A."/>
            <person name="Lipzen A."/>
            <person name="Malagnac F."/>
            <person name="Mello A."/>
            <person name="Molinier V."/>
            <person name="Miyauchi S."/>
            <person name="Poulain J."/>
            <person name="Riccioni C."/>
            <person name="Rubini A."/>
            <person name="Sitrit Y."/>
            <person name="Splivallo R."/>
            <person name="Traeger S."/>
            <person name="Wang M."/>
            <person name="Zifcakova L."/>
            <person name="Wipf D."/>
            <person name="Zambonelli A."/>
            <person name="Paolocci F."/>
            <person name="Nowrousian M."/>
            <person name="Ottonello S."/>
            <person name="Baldrian P."/>
            <person name="Spatafora J.W."/>
            <person name="Henrissat B."/>
            <person name="Nagy L.G."/>
            <person name="Aury J.M."/>
            <person name="Wincker P."/>
            <person name="Grigoriev I.V."/>
            <person name="Bonfante P."/>
            <person name="Martin F.M."/>
        </authorList>
    </citation>
    <scope>NUCLEOTIDE SEQUENCE [LARGE SCALE GENOMIC DNA]</scope>
    <source>
        <strain evidence="5 6">CCBAS932</strain>
    </source>
</reference>
<feature type="region of interest" description="Disordered" evidence="3">
    <location>
        <begin position="165"/>
        <end position="186"/>
    </location>
</feature>
<proteinExistence type="inferred from homology"/>
<dbReference type="InterPro" id="IPR023534">
    <property type="entry name" value="Rof/RNase_P-like"/>
</dbReference>
<dbReference type="GO" id="GO:0001682">
    <property type="term" value="P:tRNA 5'-leader removal"/>
    <property type="evidence" value="ECO:0007669"/>
    <property type="project" value="InterPro"/>
</dbReference>
<gene>
    <name evidence="5" type="ORF">P167DRAFT_567784</name>
</gene>
<dbReference type="InterPro" id="IPR036980">
    <property type="entry name" value="RNase_P/MRP_Rpp29_sf"/>
</dbReference>
<dbReference type="PANTHER" id="PTHR13348">
    <property type="entry name" value="RIBONUCLEASE P SUBUNIT P29"/>
    <property type="match status" value="1"/>
</dbReference>
<name>A0A3N4KSG6_9PEZI</name>
<dbReference type="InParanoid" id="A0A3N4KSG6"/>
<evidence type="ECO:0000256" key="2">
    <source>
        <dbReference type="ARBA" id="ARBA00006181"/>
    </source>
</evidence>
<dbReference type="Gene3D" id="2.30.30.210">
    <property type="entry name" value="Ribonuclease P/MRP, subunit p29"/>
    <property type="match status" value="1"/>
</dbReference>